<dbReference type="EMBL" id="QVME01000010">
    <property type="protein sequence ID" value="RGE65948.1"/>
    <property type="molecule type" value="Genomic_DNA"/>
</dbReference>
<reference evidence="2 4" key="3">
    <citation type="submission" date="2018-08" db="EMBL/GenBank/DDBJ databases">
        <title>A genome reference for cultivated species of the human gut microbiota.</title>
        <authorList>
            <person name="Zou Y."/>
            <person name="Xue W."/>
            <person name="Luo G."/>
        </authorList>
    </citation>
    <scope>NUCLEOTIDE SEQUENCE [LARGE SCALE GENOMIC DNA]</scope>
    <source>
        <strain evidence="2 4">TF05-12AC</strain>
    </source>
</reference>
<dbReference type="Proteomes" id="UP000196386">
    <property type="component" value="Unassembled WGS sequence"/>
</dbReference>
<evidence type="ECO:0000313" key="2">
    <source>
        <dbReference type="EMBL" id="RGE65948.1"/>
    </source>
</evidence>
<dbReference type="Proteomes" id="UP000260828">
    <property type="component" value="Unassembled WGS sequence"/>
</dbReference>
<evidence type="ECO:0000313" key="3">
    <source>
        <dbReference type="Proteomes" id="UP000196386"/>
    </source>
</evidence>
<reference evidence="1" key="2">
    <citation type="journal article" date="2018" name="BMC Genomics">
        <title>Whole genome sequencing and function prediction of 133 gut anaerobes isolated from chicken caecum in pure cultures.</title>
        <authorList>
            <person name="Medvecky M."/>
            <person name="Cejkova D."/>
            <person name="Polansky O."/>
            <person name="Karasova D."/>
            <person name="Kubasova T."/>
            <person name="Cizek A."/>
            <person name="Rychlik I."/>
        </authorList>
    </citation>
    <scope>NUCLEOTIDE SEQUENCE</scope>
    <source>
        <strain evidence="1">An175</strain>
    </source>
</reference>
<name>A0A1Y4E868_9FIRM</name>
<evidence type="ECO:0000313" key="1">
    <source>
        <dbReference type="EMBL" id="OUP71548.1"/>
    </source>
</evidence>
<dbReference type="AlphaFoldDB" id="A0A1Y4E868"/>
<gene>
    <name evidence="1" type="ORF">B5F11_01405</name>
    <name evidence="2" type="ORF">DXC40_15450</name>
</gene>
<sequence>MELHRGRGYFVISTARHDKIGRQGGSGTRPSIVPTIEEKIIAGRLFLHIRALSRKKAPVWLTYSPYEYNSLFMNDIH</sequence>
<accession>A0A1Y4E868</accession>
<comment type="caution">
    <text evidence="1">The sequence shown here is derived from an EMBL/GenBank/DDBJ whole genome shotgun (WGS) entry which is preliminary data.</text>
</comment>
<evidence type="ECO:0000313" key="4">
    <source>
        <dbReference type="Proteomes" id="UP000260828"/>
    </source>
</evidence>
<organism evidence="1 3">
    <name type="scientific">Anaerotruncus colihominis</name>
    <dbReference type="NCBI Taxonomy" id="169435"/>
    <lineage>
        <taxon>Bacteria</taxon>
        <taxon>Bacillati</taxon>
        <taxon>Bacillota</taxon>
        <taxon>Clostridia</taxon>
        <taxon>Eubacteriales</taxon>
        <taxon>Oscillospiraceae</taxon>
        <taxon>Anaerotruncus</taxon>
    </lineage>
</organism>
<dbReference type="EMBL" id="NFKP01000001">
    <property type="protein sequence ID" value="OUP71548.1"/>
    <property type="molecule type" value="Genomic_DNA"/>
</dbReference>
<proteinExistence type="predicted"/>
<protein>
    <submittedName>
        <fullName evidence="1">Uncharacterized protein</fullName>
    </submittedName>
</protein>
<reference evidence="3" key="1">
    <citation type="submission" date="2017-04" db="EMBL/GenBank/DDBJ databases">
        <title>Function of individual gut microbiota members based on whole genome sequencing of pure cultures obtained from chicken caecum.</title>
        <authorList>
            <person name="Medvecky M."/>
            <person name="Cejkova D."/>
            <person name="Polansky O."/>
            <person name="Karasova D."/>
            <person name="Kubasova T."/>
            <person name="Cizek A."/>
            <person name="Rychlik I."/>
        </authorList>
    </citation>
    <scope>NUCLEOTIDE SEQUENCE [LARGE SCALE GENOMIC DNA]</scope>
    <source>
        <strain evidence="3">An175</strain>
    </source>
</reference>